<dbReference type="EMBL" id="ASXS01000018">
    <property type="protein sequence ID" value="EPP20568.1"/>
    <property type="molecule type" value="Genomic_DNA"/>
</dbReference>
<comment type="caution">
    <text evidence="1">The sequence shown here is derived from an EMBL/GenBank/DDBJ whole genome shotgun (WGS) entry which is preliminary data.</text>
</comment>
<proteinExistence type="predicted"/>
<protein>
    <submittedName>
        <fullName evidence="1">Uncharacterized protein</fullName>
    </submittedName>
</protein>
<evidence type="ECO:0000313" key="2">
    <source>
        <dbReference type="Proteomes" id="UP000014854"/>
    </source>
</evidence>
<dbReference type="AlphaFoldDB" id="S7HXX7"/>
<reference evidence="1 2" key="1">
    <citation type="journal article" date="2013" name="Gut Pathog.">
        <title>Evidence of a new metabolic capacity in an emerging diarrheal pathogen: lessons from the draft genomes of Vibrio fluvialis strains PG41 and I21563.</title>
        <authorList>
            <person name="Khatri I."/>
            <person name="Mahajan S."/>
            <person name="Dureja C."/>
            <person name="Subramanian S."/>
            <person name="Raychaudhuri S."/>
        </authorList>
    </citation>
    <scope>NUCLEOTIDE SEQUENCE [LARGE SCALE GENOMIC DNA]</scope>
    <source>
        <strain evidence="1 2">PG41</strain>
    </source>
</reference>
<dbReference type="PATRIC" id="fig|1336752.4.peg.3723"/>
<sequence length="41" mass="4576">MFTTTFTTVKIEKCNAMFNAIAADICCAEKMNVDNKIEITT</sequence>
<evidence type="ECO:0000313" key="1">
    <source>
        <dbReference type="EMBL" id="EPP20568.1"/>
    </source>
</evidence>
<organism evidence="1 2">
    <name type="scientific">Vibrio fluvialis PG41</name>
    <dbReference type="NCBI Taxonomy" id="1336752"/>
    <lineage>
        <taxon>Bacteria</taxon>
        <taxon>Pseudomonadati</taxon>
        <taxon>Pseudomonadota</taxon>
        <taxon>Gammaproteobacteria</taxon>
        <taxon>Vibrionales</taxon>
        <taxon>Vibrionaceae</taxon>
        <taxon>Vibrio</taxon>
    </lineage>
</organism>
<accession>S7HXX7</accession>
<gene>
    <name evidence="1" type="ORF">L910_1874</name>
</gene>
<name>S7HXX7_VIBFL</name>
<dbReference type="Proteomes" id="UP000014854">
    <property type="component" value="Unassembled WGS sequence"/>
</dbReference>